<feature type="compositionally biased region" description="Basic residues" evidence="1">
    <location>
        <begin position="1"/>
        <end position="18"/>
    </location>
</feature>
<dbReference type="HOGENOM" id="CLU_118456_0_0_3"/>
<dbReference type="RefSeq" id="WP_006105920.1">
    <property type="nucleotide sequence ID" value="NZ_DS989875.1"/>
</dbReference>
<dbReference type="SUPFAM" id="SSF47240">
    <property type="entry name" value="Ferritin-like"/>
    <property type="match status" value="1"/>
</dbReference>
<keyword evidence="3" id="KW-1185">Reference proteome</keyword>
<dbReference type="InterPro" id="IPR009078">
    <property type="entry name" value="Ferritin-like_SF"/>
</dbReference>
<organism evidence="2 3">
    <name type="scientific">Coleofasciculus chthonoplastes PCC 7420</name>
    <dbReference type="NCBI Taxonomy" id="118168"/>
    <lineage>
        <taxon>Bacteria</taxon>
        <taxon>Bacillati</taxon>
        <taxon>Cyanobacteriota</taxon>
        <taxon>Cyanophyceae</taxon>
        <taxon>Coleofasciculales</taxon>
        <taxon>Coleofasciculaceae</taxon>
        <taxon>Coleofasciculus</taxon>
    </lineage>
</organism>
<dbReference type="CDD" id="cd01048">
    <property type="entry name" value="Ferritin_like_AB2"/>
    <property type="match status" value="1"/>
</dbReference>
<dbReference type="AlphaFoldDB" id="B4W3R7"/>
<evidence type="ECO:0000256" key="1">
    <source>
        <dbReference type="SAM" id="MobiDB-lite"/>
    </source>
</evidence>
<sequence length="197" mass="22400">MNNLHHNQRQHKHRRHRQTTLETGNHRRRRRGCRFPGVVLGTMVLTCSSAFAETASQQPSNVVYQLNPETQAALVEAIEDEYKARAFYEAVINKFGSVRPFSNIVHAEARHAQRLAALFMKYGVPVPADTFTGTIEAPDSLKAACQISIDGEIENLKMYDRFSSFVQEPDIVAAFSQLRNASANRHLPAFERCYRRL</sequence>
<dbReference type="Proteomes" id="UP000003835">
    <property type="component" value="Unassembled WGS sequence"/>
</dbReference>
<feature type="region of interest" description="Disordered" evidence="1">
    <location>
        <begin position="1"/>
        <end position="28"/>
    </location>
</feature>
<evidence type="ECO:0000313" key="2">
    <source>
        <dbReference type="EMBL" id="EDX71190.1"/>
    </source>
</evidence>
<dbReference type="InterPro" id="IPR012347">
    <property type="entry name" value="Ferritin-like"/>
</dbReference>
<dbReference type="eggNOG" id="COG4902">
    <property type="taxonomic scope" value="Bacteria"/>
</dbReference>
<dbReference type="OrthoDB" id="573482at2"/>
<dbReference type="InterPro" id="IPR019243">
    <property type="entry name" value="DUF2202"/>
</dbReference>
<reference evidence="2 3" key="1">
    <citation type="submission" date="2008-07" db="EMBL/GenBank/DDBJ databases">
        <authorList>
            <person name="Tandeau de Marsac N."/>
            <person name="Ferriera S."/>
            <person name="Johnson J."/>
            <person name="Kravitz S."/>
            <person name="Beeson K."/>
            <person name="Sutton G."/>
            <person name="Rogers Y.-H."/>
            <person name="Friedman R."/>
            <person name="Frazier M."/>
            <person name="Venter J.C."/>
        </authorList>
    </citation>
    <scope>NUCLEOTIDE SEQUENCE [LARGE SCALE GENOMIC DNA]</scope>
    <source>
        <strain evidence="2 3">PCC 7420</strain>
    </source>
</reference>
<dbReference type="STRING" id="118168.MC7420_2751"/>
<gene>
    <name evidence="2" type="ORF">MC7420_2751</name>
</gene>
<protein>
    <submittedName>
        <fullName evidence="2">Uncharacterized protein</fullName>
    </submittedName>
</protein>
<proteinExistence type="predicted"/>
<name>B4W3R7_9CYAN</name>
<dbReference type="EMBL" id="DS989875">
    <property type="protein sequence ID" value="EDX71190.1"/>
    <property type="molecule type" value="Genomic_DNA"/>
</dbReference>
<accession>B4W3R7</accession>
<dbReference type="Gene3D" id="1.20.1260.10">
    <property type="match status" value="1"/>
</dbReference>
<evidence type="ECO:0000313" key="3">
    <source>
        <dbReference type="Proteomes" id="UP000003835"/>
    </source>
</evidence>